<dbReference type="EMBL" id="JADFTS010000004">
    <property type="protein sequence ID" value="KAF9610977.1"/>
    <property type="molecule type" value="Genomic_DNA"/>
</dbReference>
<evidence type="ECO:0000256" key="1">
    <source>
        <dbReference type="ARBA" id="ARBA00022737"/>
    </source>
</evidence>
<dbReference type="PANTHER" id="PTHR46512">
    <property type="entry name" value="PEPTIDYLPROLYL ISOMERASE"/>
    <property type="match status" value="1"/>
</dbReference>
<dbReference type="Gene3D" id="3.10.50.40">
    <property type="match status" value="1"/>
</dbReference>
<comment type="caution">
    <text evidence="6">The sequence shown here is derived from an EMBL/GenBank/DDBJ whole genome shotgun (WGS) entry which is preliminary data.</text>
</comment>
<keyword evidence="4" id="KW-1133">Transmembrane helix</keyword>
<dbReference type="Proteomes" id="UP000631114">
    <property type="component" value="Unassembled WGS sequence"/>
</dbReference>
<dbReference type="PANTHER" id="PTHR46512:SF9">
    <property type="entry name" value="PEPTIDYLPROLYL ISOMERASE"/>
    <property type="match status" value="1"/>
</dbReference>
<protein>
    <recommendedName>
        <fullName evidence="3">Rotamase</fullName>
    </recommendedName>
</protein>
<dbReference type="Pfam" id="PF00254">
    <property type="entry name" value="FKBP_C"/>
    <property type="match status" value="1"/>
</dbReference>
<keyword evidence="1" id="KW-0677">Repeat</keyword>
<dbReference type="SUPFAM" id="SSF54534">
    <property type="entry name" value="FKBP-like"/>
    <property type="match status" value="1"/>
</dbReference>
<evidence type="ECO:0000256" key="3">
    <source>
        <dbReference type="ARBA" id="ARBA00029569"/>
    </source>
</evidence>
<keyword evidence="4" id="KW-0812">Transmembrane</keyword>
<evidence type="ECO:0000256" key="2">
    <source>
        <dbReference type="ARBA" id="ARBA00022803"/>
    </source>
</evidence>
<organism evidence="6 7">
    <name type="scientific">Coptis chinensis</name>
    <dbReference type="NCBI Taxonomy" id="261450"/>
    <lineage>
        <taxon>Eukaryota</taxon>
        <taxon>Viridiplantae</taxon>
        <taxon>Streptophyta</taxon>
        <taxon>Embryophyta</taxon>
        <taxon>Tracheophyta</taxon>
        <taxon>Spermatophyta</taxon>
        <taxon>Magnoliopsida</taxon>
        <taxon>Ranunculales</taxon>
        <taxon>Ranunculaceae</taxon>
        <taxon>Coptidoideae</taxon>
        <taxon>Coptis</taxon>
    </lineage>
</organism>
<dbReference type="InterPro" id="IPR001179">
    <property type="entry name" value="PPIase_FKBP_dom"/>
</dbReference>
<sequence>MLYLILMGKTSGIFFCFVNILYFGPKAFHSFIFLLHVGFDGLDRAVMTMKKGEVVESTIALEYGFGSSEFKQELAVVTPNSTMKLSLNPLSSLQAEAKGLQTSRETMHKGNCGLTYAYDSNHIKPRGLSINVVIIILLVLERESTNVRALYRHAQAYIQLANLDIAGIDIKVLEIDPNTVYWAVCLVDVLVVRAATFLNLCSW</sequence>
<feature type="domain" description="PPIase FKBP-type" evidence="5">
    <location>
        <begin position="40"/>
        <end position="83"/>
    </location>
</feature>
<gene>
    <name evidence="6" type="ORF">IFM89_026257</name>
</gene>
<dbReference type="GO" id="GO:0003755">
    <property type="term" value="F:peptidyl-prolyl cis-trans isomerase activity"/>
    <property type="evidence" value="ECO:0007669"/>
    <property type="project" value="InterPro"/>
</dbReference>
<name>A0A835I796_9MAGN</name>
<keyword evidence="4" id="KW-0472">Membrane</keyword>
<keyword evidence="7" id="KW-1185">Reference proteome</keyword>
<proteinExistence type="predicted"/>
<accession>A0A835I796</accession>
<evidence type="ECO:0000313" key="6">
    <source>
        <dbReference type="EMBL" id="KAF9610977.1"/>
    </source>
</evidence>
<dbReference type="InterPro" id="IPR046357">
    <property type="entry name" value="PPIase_dom_sf"/>
</dbReference>
<dbReference type="OrthoDB" id="72596at2759"/>
<reference evidence="6 7" key="1">
    <citation type="submission" date="2020-10" db="EMBL/GenBank/DDBJ databases">
        <title>The Coptis chinensis genome and diversification of protoberbering-type alkaloids.</title>
        <authorList>
            <person name="Wang B."/>
            <person name="Shu S."/>
            <person name="Song C."/>
            <person name="Liu Y."/>
        </authorList>
    </citation>
    <scope>NUCLEOTIDE SEQUENCE [LARGE SCALE GENOMIC DNA]</scope>
    <source>
        <strain evidence="6">HL-2020</strain>
        <tissue evidence="6">Leaf</tissue>
    </source>
</reference>
<dbReference type="InterPro" id="IPR050754">
    <property type="entry name" value="FKBP4/5/8-like"/>
</dbReference>
<dbReference type="Gene3D" id="1.25.40.10">
    <property type="entry name" value="Tetratricopeptide repeat domain"/>
    <property type="match status" value="1"/>
</dbReference>
<evidence type="ECO:0000259" key="5">
    <source>
        <dbReference type="Pfam" id="PF00254"/>
    </source>
</evidence>
<keyword evidence="2" id="KW-0802">TPR repeat</keyword>
<evidence type="ECO:0000313" key="7">
    <source>
        <dbReference type="Proteomes" id="UP000631114"/>
    </source>
</evidence>
<dbReference type="InterPro" id="IPR011990">
    <property type="entry name" value="TPR-like_helical_dom_sf"/>
</dbReference>
<evidence type="ECO:0000256" key="4">
    <source>
        <dbReference type="SAM" id="Phobius"/>
    </source>
</evidence>
<feature type="transmembrane region" description="Helical" evidence="4">
    <location>
        <begin position="12"/>
        <end position="39"/>
    </location>
</feature>
<dbReference type="AlphaFoldDB" id="A0A835I796"/>